<dbReference type="RefSeq" id="WP_176487175.1">
    <property type="nucleotide sequence ID" value="NZ_BLXO01000001.1"/>
</dbReference>
<sequence length="87" mass="9473">MTLLTQSCRQLIVEAAMAGVNHGLHKEVRAILEVLPFLVPDAEVRLSCQAILLFGLGESQQALQLLEKSQEPDALALRQLFESASSS</sequence>
<comment type="caution">
    <text evidence="1">The sequence shown here is derived from an EMBL/GenBank/DDBJ whole genome shotgun (WGS) entry which is preliminary data.</text>
</comment>
<dbReference type="Pfam" id="PF06287">
    <property type="entry name" value="DUF1039"/>
    <property type="match status" value="1"/>
</dbReference>
<accession>A0A6L2ZKD2</accession>
<organism evidence="1 2">
    <name type="scientific">Candidatus Regiella insecticola</name>
    <dbReference type="NCBI Taxonomy" id="138073"/>
    <lineage>
        <taxon>Bacteria</taxon>
        <taxon>Pseudomonadati</taxon>
        <taxon>Pseudomonadota</taxon>
        <taxon>Gammaproteobacteria</taxon>
        <taxon>Enterobacterales</taxon>
        <taxon>Enterobacteriaceae</taxon>
        <taxon>aphid secondary symbionts</taxon>
        <taxon>Candidatus Regiella</taxon>
    </lineage>
</organism>
<proteinExistence type="predicted"/>
<name>A0A6L2ZKD2_9ENTR</name>
<dbReference type="AlphaFoldDB" id="A0A6L2ZKD2"/>
<reference evidence="1 2" key="1">
    <citation type="submission" date="2020-06" db="EMBL/GenBank/DDBJ databases">
        <title>The genome sequence of Candidatus Regiella insecticola strain Tut.</title>
        <authorList>
            <person name="Nikoh N."/>
            <person name="Tsuchida T."/>
            <person name="Koga R."/>
            <person name="Oshima K."/>
            <person name="Hattori M."/>
            <person name="Fukatsu T."/>
        </authorList>
    </citation>
    <scope>NUCLEOTIDE SEQUENCE [LARGE SCALE GENOMIC DNA]</scope>
    <source>
        <strain evidence="1 2">Tut</strain>
    </source>
</reference>
<evidence type="ECO:0000313" key="2">
    <source>
        <dbReference type="Proteomes" id="UP000504714"/>
    </source>
</evidence>
<protein>
    <submittedName>
        <fullName evidence="1">Type III secretion system apparatus protein</fullName>
    </submittedName>
</protein>
<dbReference type="EMBL" id="BLXO01000001">
    <property type="protein sequence ID" value="GFN45297.1"/>
    <property type="molecule type" value="Genomic_DNA"/>
</dbReference>
<gene>
    <name evidence="1" type="primary">ssaH</name>
    <name evidence="1" type="ORF">RINTU1_03720</name>
</gene>
<dbReference type="InterPro" id="IPR010437">
    <property type="entry name" value="T3SS_SsaH/EsaH"/>
</dbReference>
<dbReference type="InterPro" id="IPR011990">
    <property type="entry name" value="TPR-like_helical_dom_sf"/>
</dbReference>
<dbReference type="Proteomes" id="UP000504714">
    <property type="component" value="Unassembled WGS sequence"/>
</dbReference>
<evidence type="ECO:0000313" key="1">
    <source>
        <dbReference type="EMBL" id="GFN45297.1"/>
    </source>
</evidence>
<dbReference type="NCBIfam" id="TIGR02498">
    <property type="entry name" value="type_III_ssaH"/>
    <property type="match status" value="1"/>
</dbReference>
<dbReference type="Gene3D" id="1.25.40.10">
    <property type="entry name" value="Tetratricopeptide repeat domain"/>
    <property type="match status" value="1"/>
</dbReference>